<gene>
    <name evidence="1" type="ORF">Msub_10764</name>
</gene>
<dbReference type="AlphaFoldDB" id="A0A0J7J9D9"/>
<reference evidence="1 2" key="1">
    <citation type="submission" date="2015-06" db="EMBL/GenBank/DDBJ databases">
        <title>Marinobacter subterrani, a genetically tractable neutrophilic iron-oxidizing strain isolated from the Soudan Iron Mine.</title>
        <authorList>
            <person name="Bonis B.M."/>
            <person name="Gralnick J.A."/>
        </authorList>
    </citation>
    <scope>NUCLEOTIDE SEQUENCE [LARGE SCALE GENOMIC DNA]</scope>
    <source>
        <strain evidence="1 2">JG233</strain>
    </source>
</reference>
<dbReference type="Proteomes" id="UP000036102">
    <property type="component" value="Unassembled WGS sequence"/>
</dbReference>
<evidence type="ECO:0000313" key="2">
    <source>
        <dbReference type="Proteomes" id="UP000036102"/>
    </source>
</evidence>
<evidence type="ECO:0000313" key="1">
    <source>
        <dbReference type="EMBL" id="KMQ74579.1"/>
    </source>
</evidence>
<organism evidence="1 2">
    <name type="scientific">Marinobacter subterrani</name>
    <dbReference type="NCBI Taxonomy" id="1658765"/>
    <lineage>
        <taxon>Bacteria</taxon>
        <taxon>Pseudomonadati</taxon>
        <taxon>Pseudomonadota</taxon>
        <taxon>Gammaproteobacteria</taxon>
        <taxon>Pseudomonadales</taxon>
        <taxon>Marinobacteraceae</taxon>
        <taxon>Marinobacter</taxon>
    </lineage>
</organism>
<sequence>MFGIQLLQKRRIHELGLLTGWLFSFLLLSAPVLAASALDERIQALGAEVDRHSDTVFALEQKLLHPANTRLAVFLTLQSREALDLDSVELFLNGQPVASHLYSERERASLERGGIQQLFIGNLRNGEHELKTVITARSANEDFVRRESVYRFSKRPGALRLQMSLEARAPDYEPRVSIVEWK</sequence>
<evidence type="ECO:0008006" key="3">
    <source>
        <dbReference type="Google" id="ProtNLM"/>
    </source>
</evidence>
<protein>
    <recommendedName>
        <fullName evidence="3">AraC family transcriptional regulator</fullName>
    </recommendedName>
</protein>
<dbReference type="EMBL" id="LFBU01000001">
    <property type="protein sequence ID" value="KMQ74579.1"/>
    <property type="molecule type" value="Genomic_DNA"/>
</dbReference>
<comment type="caution">
    <text evidence="1">The sequence shown here is derived from an EMBL/GenBank/DDBJ whole genome shotgun (WGS) entry which is preliminary data.</text>
</comment>
<proteinExistence type="predicted"/>
<dbReference type="PATRIC" id="fig|1658765.3.peg.757"/>
<dbReference type="STRING" id="1658765.Msub_10764"/>
<keyword evidence="2" id="KW-1185">Reference proteome</keyword>
<name>A0A0J7J9D9_9GAMM</name>
<accession>A0A0J7J9D9</accession>
<dbReference type="RefSeq" id="WP_227506627.1">
    <property type="nucleotide sequence ID" value="NZ_LFBU01000001.1"/>
</dbReference>